<dbReference type="CDD" id="cd07012">
    <property type="entry name" value="PBP2_Bug_TTT"/>
    <property type="match status" value="1"/>
</dbReference>
<dbReference type="PANTHER" id="PTHR42928">
    <property type="entry name" value="TRICARBOXYLATE-BINDING PROTEIN"/>
    <property type="match status" value="1"/>
</dbReference>
<dbReference type="InterPro" id="IPR042100">
    <property type="entry name" value="Bug_dom1"/>
</dbReference>
<name>A0ABV2IL61_9BURK</name>
<dbReference type="PIRSF" id="PIRSF017082">
    <property type="entry name" value="YflP"/>
    <property type="match status" value="1"/>
</dbReference>
<comment type="similarity">
    <text evidence="1">Belongs to the UPF0065 (bug) family.</text>
</comment>
<dbReference type="Proteomes" id="UP001549111">
    <property type="component" value="Unassembled WGS sequence"/>
</dbReference>
<dbReference type="PANTHER" id="PTHR42928:SF5">
    <property type="entry name" value="BLR1237 PROTEIN"/>
    <property type="match status" value="1"/>
</dbReference>
<sequence>MAMSKDPHAPHRRQLLRTLATAVAAGPVAALAARAQPGGAASGAGAETRFPLRPITLWVPWPAGGATDLTMRLLAELAGRHLGQKVVVENRAGAGGTLAMPILQQAAPDGYTLAQLPYPALRAPHIQRVLWDPIRDTTPILQISGVTFGMVVPAGSTLRSVADVIAFARAHPGDLTVATNGAGTTPHAVMDELAARHGFSYIHVPYKGTSEQMLAVASGQVMLGINSNGFAPFVDSGRLRLLAIFAEHRTRRWPNVPTLKELGHGIVATSPYGLVGPSGMAPAVVATLHEAFRAAMHDPAHVAELAKYDQEPDYLGPADYGRSLRESYAAEKRAAERLGLRPS</sequence>
<keyword evidence="3" id="KW-1185">Reference proteome</keyword>
<dbReference type="InterPro" id="IPR006311">
    <property type="entry name" value="TAT_signal"/>
</dbReference>
<dbReference type="InterPro" id="IPR005064">
    <property type="entry name" value="BUG"/>
</dbReference>
<evidence type="ECO:0000313" key="3">
    <source>
        <dbReference type="Proteomes" id="UP001549111"/>
    </source>
</evidence>
<evidence type="ECO:0000256" key="1">
    <source>
        <dbReference type="ARBA" id="ARBA00006987"/>
    </source>
</evidence>
<protein>
    <submittedName>
        <fullName evidence="2">Tripartite-type tricarboxylate transporter receptor subunit TctC</fullName>
    </submittedName>
</protein>
<keyword evidence="2" id="KW-0675">Receptor</keyword>
<dbReference type="Gene3D" id="3.40.190.10">
    <property type="entry name" value="Periplasmic binding protein-like II"/>
    <property type="match status" value="1"/>
</dbReference>
<gene>
    <name evidence="2" type="ORF">ABIC99_001462</name>
</gene>
<organism evidence="2 3">
    <name type="scientific">Sphaerotilus sulfidivorans</name>
    <dbReference type="NCBI Taxonomy" id="639200"/>
    <lineage>
        <taxon>Bacteria</taxon>
        <taxon>Pseudomonadati</taxon>
        <taxon>Pseudomonadota</taxon>
        <taxon>Betaproteobacteria</taxon>
        <taxon>Burkholderiales</taxon>
        <taxon>Sphaerotilaceae</taxon>
        <taxon>Sphaerotilus</taxon>
    </lineage>
</organism>
<dbReference type="EMBL" id="JBEPLS010000004">
    <property type="protein sequence ID" value="MET3603671.1"/>
    <property type="molecule type" value="Genomic_DNA"/>
</dbReference>
<accession>A0ABV2IL61</accession>
<dbReference type="SUPFAM" id="SSF53850">
    <property type="entry name" value="Periplasmic binding protein-like II"/>
    <property type="match status" value="1"/>
</dbReference>
<proteinExistence type="inferred from homology"/>
<comment type="caution">
    <text evidence="2">The sequence shown here is derived from an EMBL/GenBank/DDBJ whole genome shotgun (WGS) entry which is preliminary data.</text>
</comment>
<evidence type="ECO:0000313" key="2">
    <source>
        <dbReference type="EMBL" id="MET3603671.1"/>
    </source>
</evidence>
<dbReference type="PROSITE" id="PS51318">
    <property type="entry name" value="TAT"/>
    <property type="match status" value="1"/>
</dbReference>
<dbReference type="Pfam" id="PF03401">
    <property type="entry name" value="TctC"/>
    <property type="match status" value="1"/>
</dbReference>
<reference evidence="2 3" key="1">
    <citation type="submission" date="2024-06" db="EMBL/GenBank/DDBJ databases">
        <title>Genomic Encyclopedia of Type Strains, Phase IV (KMG-IV): sequencing the most valuable type-strain genomes for metagenomic binning, comparative biology and taxonomic classification.</title>
        <authorList>
            <person name="Goeker M."/>
        </authorList>
    </citation>
    <scope>NUCLEOTIDE SEQUENCE [LARGE SCALE GENOMIC DNA]</scope>
    <source>
        <strain evidence="2 3">D-501</strain>
    </source>
</reference>
<dbReference type="Gene3D" id="3.40.190.150">
    <property type="entry name" value="Bordetella uptake gene, domain 1"/>
    <property type="match status" value="1"/>
</dbReference>